<evidence type="ECO:0000259" key="1">
    <source>
        <dbReference type="Pfam" id="PF12680"/>
    </source>
</evidence>
<accession>A0A3R8Q6L8</accession>
<protein>
    <submittedName>
        <fullName evidence="2">Nuclear transport factor 2 family protein</fullName>
    </submittedName>
</protein>
<evidence type="ECO:0000313" key="2">
    <source>
        <dbReference type="EMBL" id="RRQ50845.1"/>
    </source>
</evidence>
<organism evidence="2 3">
    <name type="scientific">Maribacter algicola</name>
    <dbReference type="NCBI Taxonomy" id="2498892"/>
    <lineage>
        <taxon>Bacteria</taxon>
        <taxon>Pseudomonadati</taxon>
        <taxon>Bacteroidota</taxon>
        <taxon>Flavobacteriia</taxon>
        <taxon>Flavobacteriales</taxon>
        <taxon>Flavobacteriaceae</taxon>
        <taxon>Maribacter</taxon>
    </lineage>
</organism>
<dbReference type="OrthoDB" id="459617at2"/>
<gene>
    <name evidence="2" type="ORF">DZC72_06600</name>
</gene>
<comment type="caution">
    <text evidence="2">The sequence shown here is derived from an EMBL/GenBank/DDBJ whole genome shotgun (WGS) entry which is preliminary data.</text>
</comment>
<name>A0A3R8Q6L8_9FLAO</name>
<dbReference type="Pfam" id="PF12680">
    <property type="entry name" value="SnoaL_2"/>
    <property type="match status" value="1"/>
</dbReference>
<dbReference type="InterPro" id="IPR032710">
    <property type="entry name" value="NTF2-like_dom_sf"/>
</dbReference>
<reference evidence="3" key="1">
    <citation type="submission" date="2018-12" db="EMBL/GenBank/DDBJ databases">
        <title>Maribacter lutimaris sp. nov., isolated from marine sediment.</title>
        <authorList>
            <person name="Kim K.K."/>
        </authorList>
    </citation>
    <scope>NUCLEOTIDE SEQUENCE [LARGE SCALE GENOMIC DNA]</scope>
    <source>
        <strain evidence="3">PoM-212</strain>
    </source>
</reference>
<evidence type="ECO:0000313" key="3">
    <source>
        <dbReference type="Proteomes" id="UP000286990"/>
    </source>
</evidence>
<dbReference type="SUPFAM" id="SSF54427">
    <property type="entry name" value="NTF2-like"/>
    <property type="match status" value="1"/>
</dbReference>
<dbReference type="AlphaFoldDB" id="A0A3R8Q6L8"/>
<feature type="domain" description="SnoaL-like" evidence="1">
    <location>
        <begin position="21"/>
        <end position="113"/>
    </location>
</feature>
<keyword evidence="3" id="KW-1185">Reference proteome</keyword>
<dbReference type="EMBL" id="QUSX01000001">
    <property type="protein sequence ID" value="RRQ50845.1"/>
    <property type="molecule type" value="Genomic_DNA"/>
</dbReference>
<dbReference type="InterPro" id="IPR037401">
    <property type="entry name" value="SnoaL-like"/>
</dbReference>
<sequence>MEKRSKTFTEKTNKEICLLYLKKYEEKDLNSIEEMFSEDIVLRDWKIRVEGKDNAINETRKNFENANSIEIEVLSTYENKDTVAAELKITVDSTEELYVVDVITINSNGKIKSIRAYLGRGD</sequence>
<proteinExistence type="predicted"/>
<dbReference type="Proteomes" id="UP000286990">
    <property type="component" value="Unassembled WGS sequence"/>
</dbReference>
<dbReference type="Gene3D" id="3.10.450.50">
    <property type="match status" value="1"/>
</dbReference>